<reference evidence="8" key="2">
    <citation type="submission" date="2014-09" db="EMBL/GenBank/DDBJ databases">
        <authorList>
            <person name="Martin A.A."/>
        </authorList>
    </citation>
    <scope>NUCLEOTIDE SEQUENCE</scope>
    <source>
        <strain evidence="8">ED321</strain>
    </source>
</reference>
<dbReference type="GO" id="GO:0003714">
    <property type="term" value="F:transcription corepressor activity"/>
    <property type="evidence" value="ECO:0007669"/>
    <property type="project" value="InterPro"/>
</dbReference>
<dbReference type="InterPro" id="IPR006594">
    <property type="entry name" value="LisH"/>
</dbReference>
<dbReference type="Proteomes" id="UP000035682">
    <property type="component" value="Unplaced"/>
</dbReference>
<dbReference type="CTD" id="36373540"/>
<evidence type="ECO:0000313" key="8">
    <source>
        <dbReference type="Proteomes" id="UP000035682"/>
    </source>
</evidence>
<dbReference type="GO" id="GO:0000118">
    <property type="term" value="C:histone deacetylase complex"/>
    <property type="evidence" value="ECO:0007669"/>
    <property type="project" value="TreeGrafter"/>
</dbReference>
<evidence type="ECO:0000256" key="4">
    <source>
        <dbReference type="ARBA" id="ARBA00023242"/>
    </source>
</evidence>
<comment type="subcellular location">
    <subcellularLocation>
        <location evidence="1">Nucleus</location>
    </subcellularLocation>
</comment>
<dbReference type="Pfam" id="PF08513">
    <property type="entry name" value="LisH"/>
    <property type="match status" value="1"/>
</dbReference>
<organism evidence="7">
    <name type="scientific">Strongyloides ratti</name>
    <name type="common">Parasitic roundworm</name>
    <dbReference type="NCBI Taxonomy" id="34506"/>
    <lineage>
        <taxon>Eukaryota</taxon>
        <taxon>Metazoa</taxon>
        <taxon>Ecdysozoa</taxon>
        <taxon>Nematoda</taxon>
        <taxon>Chromadorea</taxon>
        <taxon>Rhabditida</taxon>
        <taxon>Tylenchina</taxon>
        <taxon>Panagrolaimomorpha</taxon>
        <taxon>Strongyloidoidea</taxon>
        <taxon>Strongyloididae</taxon>
        <taxon>Strongyloides</taxon>
    </lineage>
</organism>
<evidence type="ECO:0000256" key="5">
    <source>
        <dbReference type="ARBA" id="ARBA00025741"/>
    </source>
</evidence>
<dbReference type="SMART" id="SM00667">
    <property type="entry name" value="LisH"/>
    <property type="match status" value="1"/>
</dbReference>
<evidence type="ECO:0000256" key="3">
    <source>
        <dbReference type="ARBA" id="ARBA00022737"/>
    </source>
</evidence>
<dbReference type="InterPro" id="IPR045183">
    <property type="entry name" value="Ebi-like"/>
</dbReference>
<dbReference type="WormBase" id="SRAE_0000030000">
    <property type="protein sequence ID" value="SRP01669"/>
    <property type="gene ID" value="WBGene00256042"/>
</dbReference>
<keyword evidence="8" id="KW-1185">Reference proteome</keyword>
<accession>A0A090KZ79</accession>
<protein>
    <submittedName>
        <fullName evidence="7 9">LisH dimerisation motif domain and LisH dimerisation motif, subgroup domain-containing protein</fullName>
    </submittedName>
</protein>
<keyword evidence="2" id="KW-0853">WD repeat</keyword>
<dbReference type="OrthoDB" id="1367865at2759"/>
<feature type="compositionally biased region" description="Polar residues" evidence="6">
    <location>
        <begin position="97"/>
        <end position="131"/>
    </location>
</feature>
<dbReference type="Gene3D" id="1.20.960.30">
    <property type="match status" value="1"/>
</dbReference>
<evidence type="ECO:0000256" key="1">
    <source>
        <dbReference type="ARBA" id="ARBA00004123"/>
    </source>
</evidence>
<dbReference type="RefSeq" id="XP_024500381.1">
    <property type="nucleotide sequence ID" value="XM_024646172.1"/>
</dbReference>
<comment type="similarity">
    <text evidence="5">Belongs to the WD repeat EBI family.</text>
</comment>
<keyword evidence="3" id="KW-0677">Repeat</keyword>
<evidence type="ECO:0000256" key="2">
    <source>
        <dbReference type="ARBA" id="ARBA00022574"/>
    </source>
</evidence>
<dbReference type="PROSITE" id="PS50896">
    <property type="entry name" value="LISH"/>
    <property type="match status" value="1"/>
</dbReference>
<evidence type="ECO:0000313" key="7">
    <source>
        <dbReference type="EMBL" id="CEF61172.1"/>
    </source>
</evidence>
<reference evidence="7" key="1">
    <citation type="submission" date="2014-09" db="EMBL/GenBank/DDBJ databases">
        <authorList>
            <person name="Aslett A.Martin."/>
        </authorList>
    </citation>
    <scope>NUCLEOTIDE SEQUENCE</scope>
    <source>
        <strain evidence="7">ED321 Heterogonic</strain>
    </source>
</reference>
<evidence type="ECO:0000313" key="10">
    <source>
        <dbReference type="WormBase" id="SRAE_0000030000"/>
    </source>
</evidence>
<dbReference type="PANTHER" id="PTHR22846:SF2">
    <property type="entry name" value="F-BOX-LIKE_WD REPEAT-CONTAINING PROTEIN EBI"/>
    <property type="match status" value="1"/>
</dbReference>
<evidence type="ECO:0000313" key="9">
    <source>
        <dbReference type="WBParaSite" id="SRAE_0000030000.1"/>
    </source>
</evidence>
<proteinExistence type="inferred from homology"/>
<dbReference type="EMBL" id="LN609406">
    <property type="protein sequence ID" value="CEF61172.1"/>
    <property type="molecule type" value="Genomic_DNA"/>
</dbReference>
<sequence>MASMFSDELNYLIFRYLSENGFVHTAFAFSCESGVATSDIDYNNVPNGSLITIVQKGILYAHAEVQEFLADKGKSKDEIEGVKLSLIESVTPKNSGIDINQLKQDNNSNSTHQPNGGINENTSNAINSMMNGLNDYKNMQLPSTSGLLDDSVSMDTSNDLDKTKNKERIDRLNKLNVSGIKPKKEIDNRTTQNNRDRLSPVNKFHISSLTKGDSTLVNNEKDRKDLNIENAIINMSNGINASLHSIVTSTNGQLNSLNNTMIHNKFLSQNLPNYTTLKSPASISAPNPNYTSLSNISNGCVNIA</sequence>
<keyword evidence="4" id="KW-0539">Nucleus</keyword>
<gene>
    <name evidence="7 9 10" type="ORF">SRAE_0000030000</name>
</gene>
<dbReference type="PANTHER" id="PTHR22846">
    <property type="entry name" value="WD40 REPEAT PROTEIN"/>
    <property type="match status" value="1"/>
</dbReference>
<feature type="region of interest" description="Disordered" evidence="6">
    <location>
        <begin position="97"/>
        <end position="166"/>
    </location>
</feature>
<dbReference type="FunFam" id="1.20.960.30:FF:000001">
    <property type="entry name" value="F-box-like/WD repeat-containing protein TBL1XR1"/>
    <property type="match status" value="1"/>
</dbReference>
<dbReference type="GeneID" id="36373540"/>
<dbReference type="GO" id="GO:0006357">
    <property type="term" value="P:regulation of transcription by RNA polymerase II"/>
    <property type="evidence" value="ECO:0007669"/>
    <property type="project" value="TreeGrafter"/>
</dbReference>
<dbReference type="AlphaFoldDB" id="A0A090KZ79"/>
<dbReference type="WBParaSite" id="SRAE_0000030000.1">
    <property type="protein sequence ID" value="SRAE_0000030000.1"/>
    <property type="gene ID" value="WBGene00256042"/>
</dbReference>
<name>A0A090KZ79_STRRB</name>
<reference evidence="9" key="3">
    <citation type="submission" date="2020-12" db="UniProtKB">
        <authorList>
            <consortium name="WormBaseParasite"/>
        </authorList>
    </citation>
    <scope>IDENTIFICATION</scope>
</reference>
<evidence type="ECO:0000256" key="6">
    <source>
        <dbReference type="SAM" id="MobiDB-lite"/>
    </source>
</evidence>